<evidence type="ECO:0000313" key="2">
    <source>
        <dbReference type="Proteomes" id="UP001056093"/>
    </source>
</evidence>
<dbReference type="EMBL" id="CP097122">
    <property type="protein sequence ID" value="USS92163.1"/>
    <property type="molecule type" value="Genomic_DNA"/>
</dbReference>
<accession>A0ABY5C3J8</accession>
<dbReference type="Proteomes" id="UP001056093">
    <property type="component" value="Chromosome"/>
</dbReference>
<reference evidence="1" key="1">
    <citation type="submission" date="2022-05" db="EMBL/GenBank/DDBJ databases">
        <authorList>
            <person name="Oliphant S.A."/>
            <person name="Watson-Haigh N.S."/>
            <person name="Sumby K.M."/>
            <person name="Gardner J.M."/>
            <person name="Jiranek V."/>
        </authorList>
    </citation>
    <scope>NUCLEOTIDE SEQUENCE</scope>
    <source>
        <strain evidence="1">KI3_B9</strain>
    </source>
</reference>
<keyword evidence="1" id="KW-0378">Hydrolase</keyword>
<protein>
    <submittedName>
        <fullName evidence="1">Alpha/beta hydrolase</fullName>
    </submittedName>
</protein>
<name>A0ABY5C3J8_9LACO</name>
<dbReference type="Gene3D" id="3.40.50.1820">
    <property type="entry name" value="alpha/beta hydrolase"/>
    <property type="match status" value="2"/>
</dbReference>
<dbReference type="Pfam" id="PF06028">
    <property type="entry name" value="DUF915"/>
    <property type="match status" value="1"/>
</dbReference>
<dbReference type="SUPFAM" id="SSF53474">
    <property type="entry name" value="alpha/beta-Hydrolases"/>
    <property type="match status" value="1"/>
</dbReference>
<evidence type="ECO:0000313" key="1">
    <source>
        <dbReference type="EMBL" id="USS92163.1"/>
    </source>
</evidence>
<keyword evidence="2" id="KW-1185">Reference proteome</keyword>
<dbReference type="GO" id="GO:0016787">
    <property type="term" value="F:hydrolase activity"/>
    <property type="evidence" value="ECO:0007669"/>
    <property type="project" value="UniProtKB-KW"/>
</dbReference>
<organism evidence="1 2">
    <name type="scientific">Fructobacillus americanaquae</name>
    <dbReference type="NCBI Taxonomy" id="2940302"/>
    <lineage>
        <taxon>Bacteria</taxon>
        <taxon>Bacillati</taxon>
        <taxon>Bacillota</taxon>
        <taxon>Bacilli</taxon>
        <taxon>Lactobacillales</taxon>
        <taxon>Lactobacillaceae</taxon>
        <taxon>Fructobacillus</taxon>
    </lineage>
</organism>
<proteinExistence type="predicted"/>
<gene>
    <name evidence="1" type="ORF">M3M36_00670</name>
</gene>
<dbReference type="InterPro" id="IPR010315">
    <property type="entry name" value="DUF915_hydro-like"/>
</dbReference>
<sequence length="224" mass="24578">MIIFLVLIGYAVFQSLNAQHKTGTNSSTASGKTATVFFHGYGSSHNAEKSIAQYLVDQGYSNRRVNVTVKDDDQVNVVGTPGNMAITYYLMATAEGKSDSLPVVKKQIDLAGTYNGLMLTDPESDSPLTDDGQPVNQSAYYKRLLPLREYYQKHQVQVLNIYGNSQGSGNNDTTVYNNSSKSLKHLVQSPSTYEEKLITGADGQHSKLHENKAVDAIMLAFLKK</sequence>
<dbReference type="RefSeq" id="WP_252773964.1">
    <property type="nucleotide sequence ID" value="NZ_CP097122.1"/>
</dbReference>
<dbReference type="InterPro" id="IPR029058">
    <property type="entry name" value="AB_hydrolase_fold"/>
</dbReference>